<accession>A0ABW3F0S3</accession>
<reference evidence="3" key="1">
    <citation type="journal article" date="2019" name="Int. J. Syst. Evol. Microbiol.">
        <title>The Global Catalogue of Microorganisms (GCM) 10K type strain sequencing project: providing services to taxonomists for standard genome sequencing and annotation.</title>
        <authorList>
            <consortium name="The Broad Institute Genomics Platform"/>
            <consortium name="The Broad Institute Genome Sequencing Center for Infectious Disease"/>
            <person name="Wu L."/>
            <person name="Ma J."/>
        </authorList>
    </citation>
    <scope>NUCLEOTIDE SEQUENCE [LARGE SCALE GENOMIC DNA]</scope>
    <source>
        <strain evidence="3">JCM 31202</strain>
    </source>
</reference>
<comment type="caution">
    <text evidence="2">The sequence shown here is derived from an EMBL/GenBank/DDBJ whole genome shotgun (WGS) entry which is preliminary data.</text>
</comment>
<feature type="region of interest" description="Disordered" evidence="1">
    <location>
        <begin position="54"/>
        <end position="79"/>
    </location>
</feature>
<sequence>MITSDQLDQVCGRLVNRSWARFSEGLKAREVDDLLVGAVIAAAVAQGNALVDLASGGSATPSSITSSTRSTRRRGRSSP</sequence>
<feature type="compositionally biased region" description="Low complexity" evidence="1">
    <location>
        <begin position="54"/>
        <end position="69"/>
    </location>
</feature>
<name>A0ABW3F0S3_9ACTN</name>
<dbReference type="Proteomes" id="UP001596972">
    <property type="component" value="Unassembled WGS sequence"/>
</dbReference>
<dbReference type="RefSeq" id="WP_378304641.1">
    <property type="nucleotide sequence ID" value="NZ_JBHTJA010000091.1"/>
</dbReference>
<evidence type="ECO:0000313" key="2">
    <source>
        <dbReference type="EMBL" id="MFD0904606.1"/>
    </source>
</evidence>
<evidence type="ECO:0000256" key="1">
    <source>
        <dbReference type="SAM" id="MobiDB-lite"/>
    </source>
</evidence>
<organism evidence="2 3">
    <name type="scientific">Actinomadura sediminis</name>
    <dbReference type="NCBI Taxonomy" id="1038904"/>
    <lineage>
        <taxon>Bacteria</taxon>
        <taxon>Bacillati</taxon>
        <taxon>Actinomycetota</taxon>
        <taxon>Actinomycetes</taxon>
        <taxon>Streptosporangiales</taxon>
        <taxon>Thermomonosporaceae</taxon>
        <taxon>Actinomadura</taxon>
    </lineage>
</organism>
<evidence type="ECO:0000313" key="3">
    <source>
        <dbReference type="Proteomes" id="UP001596972"/>
    </source>
</evidence>
<dbReference type="EMBL" id="JBHTJA010000091">
    <property type="protein sequence ID" value="MFD0904606.1"/>
    <property type="molecule type" value="Genomic_DNA"/>
</dbReference>
<feature type="compositionally biased region" description="Basic residues" evidence="1">
    <location>
        <begin position="70"/>
        <end position="79"/>
    </location>
</feature>
<proteinExistence type="predicted"/>
<protein>
    <submittedName>
        <fullName evidence="2">Uncharacterized protein</fullName>
    </submittedName>
</protein>
<gene>
    <name evidence="2" type="ORF">ACFQ11_29770</name>
</gene>
<keyword evidence="3" id="KW-1185">Reference proteome</keyword>